<dbReference type="GO" id="GO:0080043">
    <property type="term" value="F:quercetin 3-O-glucosyltransferase activity"/>
    <property type="evidence" value="ECO:0007669"/>
    <property type="project" value="TreeGrafter"/>
</dbReference>
<comment type="caution">
    <text evidence="4">The sequence shown here is derived from an EMBL/GenBank/DDBJ whole genome shotgun (WGS) entry which is preliminary data.</text>
</comment>
<evidence type="ECO:0000256" key="2">
    <source>
        <dbReference type="ARBA" id="ARBA00022676"/>
    </source>
</evidence>
<protein>
    <recommendedName>
        <fullName evidence="6">UDP-glycosyltransferase 1</fullName>
    </recommendedName>
</protein>
<dbReference type="PANTHER" id="PTHR11926:SF1494">
    <property type="entry name" value="FLAVONOL 3-O-GLUCOSYLTRANSFERASE UGT76E12-RELATED"/>
    <property type="match status" value="1"/>
</dbReference>
<dbReference type="SUPFAM" id="SSF53756">
    <property type="entry name" value="UDP-Glycosyltransferase/glycogen phosphorylase"/>
    <property type="match status" value="2"/>
</dbReference>
<evidence type="ECO:0008006" key="6">
    <source>
        <dbReference type="Google" id="ProtNLM"/>
    </source>
</evidence>
<dbReference type="AlphaFoldDB" id="A0AAV0IQ36"/>
<evidence type="ECO:0000313" key="4">
    <source>
        <dbReference type="EMBL" id="CAI0399751.1"/>
    </source>
</evidence>
<proteinExistence type="inferred from homology"/>
<organism evidence="4 5">
    <name type="scientific">Linum tenue</name>
    <dbReference type="NCBI Taxonomy" id="586396"/>
    <lineage>
        <taxon>Eukaryota</taxon>
        <taxon>Viridiplantae</taxon>
        <taxon>Streptophyta</taxon>
        <taxon>Embryophyta</taxon>
        <taxon>Tracheophyta</taxon>
        <taxon>Spermatophyta</taxon>
        <taxon>Magnoliopsida</taxon>
        <taxon>eudicotyledons</taxon>
        <taxon>Gunneridae</taxon>
        <taxon>Pentapetalae</taxon>
        <taxon>rosids</taxon>
        <taxon>fabids</taxon>
        <taxon>Malpighiales</taxon>
        <taxon>Linaceae</taxon>
        <taxon>Linum</taxon>
    </lineage>
</organism>
<dbReference type="GO" id="GO:0080044">
    <property type="term" value="F:quercetin 7-O-glucosyltransferase activity"/>
    <property type="evidence" value="ECO:0007669"/>
    <property type="project" value="TreeGrafter"/>
</dbReference>
<dbReference type="CDD" id="cd03784">
    <property type="entry name" value="GT1_Gtf-like"/>
    <property type="match status" value="1"/>
</dbReference>
<evidence type="ECO:0000256" key="1">
    <source>
        <dbReference type="ARBA" id="ARBA00009995"/>
    </source>
</evidence>
<name>A0AAV0IQ36_9ROSI</name>
<dbReference type="PANTHER" id="PTHR11926">
    <property type="entry name" value="GLUCOSYL/GLUCURONOSYL TRANSFERASES"/>
    <property type="match status" value="1"/>
</dbReference>
<gene>
    <name evidence="4" type="ORF">LITE_LOCUS10462</name>
</gene>
<sequence>MNSEIPLPSETSGRSRRRCHVVAVPYPGRGHINPMLNLCKLLCSKNPNLLVTFVITEEWLRILSGGDGNGTTIHSNIRLASIPNVIPSELIRGSDFPAFYDAVMTKMESPFDQLLDRLSDPPVTVMISDTELRWAVRISNRRNIPVATLCTVPARVFSLFHRFACVQNRDQLLDDGNEHLHDHSIVAISPPEVADLRAIFRGDDRKIMNLTLECISWVPKAQYLLVNSVHELEHEVFNSLRSEFRCPVYPIGPAIPFSQLDNDTVTKPAADYFQWLDSHPEGSVLYVSLGSFLSVSKRQMEEIVAGLRESSVPLLWVARGESDRLQESFGGGEKGMVVAWCDQLKVLNHGSVGGFWTHCGWNSTLEAVYGGVPMLTFPLIFDQVPNSRVIVEKWRIGWRLKRDPGGLGIDDGELVTRGEICEVVKRFMDGENSEVREMRKRAKELGQICRQAIAEGGSSDRNLDDFISDVSKAYGIPFKQLLDQLQPPVTAIIGDIEVRWAIAYRSWRPKEYSGGSFLDDVSFLLFHVVSSGCCSKKPEFTAKGSFRRIISELELALECIFQLEFDSGSIFCWGSHVDSTQIVEDWGIGCEVDIHLKQETKISRAEIARIVEQFMDSGSKVGQRMRTRASELGDICNSAVAEGGSSRRVGGLGDRARAGDMACGPSSLWANNEAGLLPTPTTQDMAARRGKANMPVYDNVGPLNYEEEGSRAWVPNGLGLLV</sequence>
<dbReference type="InterPro" id="IPR002213">
    <property type="entry name" value="UDP_glucos_trans"/>
</dbReference>
<dbReference type="Gene3D" id="3.40.50.2000">
    <property type="entry name" value="Glycogen Phosphorylase B"/>
    <property type="match status" value="3"/>
</dbReference>
<reference evidence="4" key="1">
    <citation type="submission" date="2022-08" db="EMBL/GenBank/DDBJ databases">
        <authorList>
            <person name="Gutierrez-Valencia J."/>
        </authorList>
    </citation>
    <scope>NUCLEOTIDE SEQUENCE</scope>
</reference>
<keyword evidence="2" id="KW-0328">Glycosyltransferase</keyword>
<accession>A0AAV0IQ36</accession>
<dbReference type="Proteomes" id="UP001154282">
    <property type="component" value="Unassembled WGS sequence"/>
</dbReference>
<keyword evidence="3" id="KW-0808">Transferase</keyword>
<dbReference type="EMBL" id="CAMGYJ010000004">
    <property type="protein sequence ID" value="CAI0399751.1"/>
    <property type="molecule type" value="Genomic_DNA"/>
</dbReference>
<evidence type="ECO:0000256" key="3">
    <source>
        <dbReference type="ARBA" id="ARBA00022679"/>
    </source>
</evidence>
<dbReference type="Pfam" id="PF00201">
    <property type="entry name" value="UDPGT"/>
    <property type="match status" value="1"/>
</dbReference>
<keyword evidence="5" id="KW-1185">Reference proteome</keyword>
<dbReference type="FunFam" id="3.40.50.2000:FF:000138">
    <property type="entry name" value="Glycosyltransferase"/>
    <property type="match status" value="1"/>
</dbReference>
<comment type="similarity">
    <text evidence="1">Belongs to the UDP-glycosyltransferase family.</text>
</comment>
<evidence type="ECO:0000313" key="5">
    <source>
        <dbReference type="Proteomes" id="UP001154282"/>
    </source>
</evidence>